<dbReference type="OrthoDB" id="5111283at2"/>
<feature type="domain" description="FHA" evidence="3">
    <location>
        <begin position="181"/>
        <end position="231"/>
    </location>
</feature>
<accession>A0A2A9CR57</accession>
<feature type="compositionally biased region" description="Low complexity" evidence="2">
    <location>
        <begin position="90"/>
        <end position="137"/>
    </location>
</feature>
<dbReference type="InterPro" id="IPR050923">
    <property type="entry name" value="Cell_Proc_Reg/RNA_Proc"/>
</dbReference>
<dbReference type="AlphaFoldDB" id="A0A2A9CR57"/>
<reference evidence="4 5" key="1">
    <citation type="submission" date="2017-10" db="EMBL/GenBank/DDBJ databases">
        <title>Sequencing the genomes of 1000 actinobacteria strains.</title>
        <authorList>
            <person name="Klenk H.-P."/>
        </authorList>
    </citation>
    <scope>NUCLEOTIDE SEQUENCE [LARGE SCALE GENOMIC DNA]</scope>
    <source>
        <strain evidence="4 5">DSM 15597</strain>
    </source>
</reference>
<dbReference type="Gene3D" id="2.60.200.20">
    <property type="match status" value="1"/>
</dbReference>
<dbReference type="PANTHER" id="PTHR23308">
    <property type="entry name" value="NUCLEAR INHIBITOR OF PROTEIN PHOSPHATASE-1"/>
    <property type="match status" value="1"/>
</dbReference>
<dbReference type="Proteomes" id="UP000226079">
    <property type="component" value="Unassembled WGS sequence"/>
</dbReference>
<name>A0A2A9CR57_9ACTN</name>
<comment type="caution">
    <text evidence="4">The sequence shown here is derived from an EMBL/GenBank/DDBJ whole genome shotgun (WGS) entry which is preliminary data.</text>
</comment>
<dbReference type="PROSITE" id="PS50006">
    <property type="entry name" value="FHA_DOMAIN"/>
    <property type="match status" value="1"/>
</dbReference>
<dbReference type="Pfam" id="PF00498">
    <property type="entry name" value="FHA"/>
    <property type="match status" value="1"/>
</dbReference>
<dbReference type="EMBL" id="PDJC01000001">
    <property type="protein sequence ID" value="PFG16893.1"/>
    <property type="molecule type" value="Genomic_DNA"/>
</dbReference>
<dbReference type="InterPro" id="IPR000253">
    <property type="entry name" value="FHA_dom"/>
</dbReference>
<sequence length="279" mass="28747">MATCPAGHPSNQADFCDVCGLPIGGEPVAVATDAADQPAETLSCPNCSTANVADALFCENCGYDFTTGTLPASPDAEVVTPPAPAEAETDQAAAPSPSEADAAAPSPSEAEPTPAAPVAEASTPVSATPSPTTAPTVLKRPPVEWIAELWIDPDWYAAQGSTDPLPSPGLPDIVPLIKPSSLIGRVSHSRGIFPDVDCELDTGCSRRHAMLTTDGTRWWVEDLNSANGTFVGAAAGPLPAMPIPQGRVELAAGQRIYLGAWTRIVIRKATPDEQEAFAG</sequence>
<protein>
    <submittedName>
        <fullName evidence="4">FHA domain-containing protein</fullName>
    </submittedName>
</protein>
<dbReference type="SUPFAM" id="SSF49879">
    <property type="entry name" value="SMAD/FHA domain"/>
    <property type="match status" value="1"/>
</dbReference>
<feature type="region of interest" description="Disordered" evidence="2">
    <location>
        <begin position="73"/>
        <end position="137"/>
    </location>
</feature>
<dbReference type="SMART" id="SM00240">
    <property type="entry name" value="FHA"/>
    <property type="match status" value="1"/>
</dbReference>
<dbReference type="CDD" id="cd00060">
    <property type="entry name" value="FHA"/>
    <property type="match status" value="1"/>
</dbReference>
<evidence type="ECO:0000259" key="3">
    <source>
        <dbReference type="PROSITE" id="PS50006"/>
    </source>
</evidence>
<dbReference type="InterPro" id="IPR008984">
    <property type="entry name" value="SMAD_FHA_dom_sf"/>
</dbReference>
<gene>
    <name evidence="4" type="ORF">ATK74_1448</name>
</gene>
<dbReference type="RefSeq" id="WP_098460385.1">
    <property type="nucleotide sequence ID" value="NZ_PDJC01000001.1"/>
</dbReference>
<evidence type="ECO:0000256" key="2">
    <source>
        <dbReference type="SAM" id="MobiDB-lite"/>
    </source>
</evidence>
<keyword evidence="5" id="KW-1185">Reference proteome</keyword>
<evidence type="ECO:0000313" key="4">
    <source>
        <dbReference type="EMBL" id="PFG16893.1"/>
    </source>
</evidence>
<organism evidence="4 5">
    <name type="scientific">Propionicimonas paludicola</name>
    <dbReference type="NCBI Taxonomy" id="185243"/>
    <lineage>
        <taxon>Bacteria</taxon>
        <taxon>Bacillati</taxon>
        <taxon>Actinomycetota</taxon>
        <taxon>Actinomycetes</taxon>
        <taxon>Propionibacteriales</taxon>
        <taxon>Nocardioidaceae</taxon>
        <taxon>Propionicimonas</taxon>
    </lineage>
</organism>
<evidence type="ECO:0000256" key="1">
    <source>
        <dbReference type="ARBA" id="ARBA00022553"/>
    </source>
</evidence>
<keyword evidence="1" id="KW-0597">Phosphoprotein</keyword>
<proteinExistence type="predicted"/>
<evidence type="ECO:0000313" key="5">
    <source>
        <dbReference type="Proteomes" id="UP000226079"/>
    </source>
</evidence>